<feature type="region of interest" description="Disordered" evidence="1">
    <location>
        <begin position="79"/>
        <end position="105"/>
    </location>
</feature>
<evidence type="ECO:0000313" key="2">
    <source>
        <dbReference type="EMBL" id="ABG32933.1"/>
    </source>
</evidence>
<dbReference type="Pfam" id="PF11994">
    <property type="entry name" value="DUF3489"/>
    <property type="match status" value="1"/>
</dbReference>
<name>Q163B0_ROSDO</name>
<dbReference type="KEGG" id="rde:RD1_3443"/>
<keyword evidence="3" id="KW-1185">Reference proteome</keyword>
<gene>
    <name evidence="2" type="ordered locus">RD1_3443</name>
</gene>
<dbReference type="RefSeq" id="WP_011569548.1">
    <property type="nucleotide sequence ID" value="NC_008209.1"/>
</dbReference>
<proteinExistence type="predicted"/>
<dbReference type="eggNOG" id="ENOG5030IW5">
    <property type="taxonomic scope" value="Bacteria"/>
</dbReference>
<accession>Q163B0</accession>
<protein>
    <recommendedName>
        <fullName evidence="4">DUF3489 domain-containing protein</fullName>
    </recommendedName>
</protein>
<evidence type="ECO:0000256" key="1">
    <source>
        <dbReference type="SAM" id="MobiDB-lite"/>
    </source>
</evidence>
<organism evidence="2 3">
    <name type="scientific">Roseobacter denitrificans (strain ATCC 33942 / OCh 114)</name>
    <name type="common">Erythrobacter sp. (strain OCh 114)</name>
    <name type="synonym">Roseobacter denitrificans</name>
    <dbReference type="NCBI Taxonomy" id="375451"/>
    <lineage>
        <taxon>Bacteria</taxon>
        <taxon>Pseudomonadati</taxon>
        <taxon>Pseudomonadota</taxon>
        <taxon>Alphaproteobacteria</taxon>
        <taxon>Rhodobacterales</taxon>
        <taxon>Roseobacteraceae</taxon>
        <taxon>Roseobacter</taxon>
    </lineage>
</organism>
<evidence type="ECO:0008006" key="4">
    <source>
        <dbReference type="Google" id="ProtNLM"/>
    </source>
</evidence>
<dbReference type="HOGENOM" id="CLU_2234549_0_0_5"/>
<dbReference type="EMBL" id="CP000362">
    <property type="protein sequence ID" value="ABG32933.1"/>
    <property type="molecule type" value="Genomic_DNA"/>
</dbReference>
<evidence type="ECO:0000313" key="3">
    <source>
        <dbReference type="Proteomes" id="UP000007029"/>
    </source>
</evidence>
<sequence>MSKSLKKRATKKDQLIRLLGTKAGRDIKALSAKLGWQQHTTRAALSRLRKAGYEVAADVPASGGGTKYRIVSVPAPEVAPAKPSEHMKATAPAQTPASEAPTVGA</sequence>
<dbReference type="InterPro" id="IPR021880">
    <property type="entry name" value="DUF3489"/>
</dbReference>
<reference evidence="2 3" key="1">
    <citation type="journal article" date="2007" name="J. Bacteriol.">
        <title>The complete genome sequence of Roseobacter denitrificans reveals a mixotrophic rather than photosynthetic metabolism.</title>
        <authorList>
            <person name="Swingley W.D."/>
            <person name="Sadekar S."/>
            <person name="Mastrian S.D."/>
            <person name="Matthies H.J."/>
            <person name="Hao J."/>
            <person name="Ramos H."/>
            <person name="Acharya C.R."/>
            <person name="Conrad A.L."/>
            <person name="Taylor H.L."/>
            <person name="Dejesa L.C."/>
            <person name="Shah M.K."/>
            <person name="O'huallachain M.E."/>
            <person name="Lince M.T."/>
            <person name="Blankenship R.E."/>
            <person name="Beatty J.T."/>
            <person name="Touchman J.W."/>
        </authorList>
    </citation>
    <scope>NUCLEOTIDE SEQUENCE [LARGE SCALE GENOMIC DNA]</scope>
    <source>
        <strain evidence="3">ATCC 33942 / OCh 114</strain>
    </source>
</reference>
<dbReference type="AlphaFoldDB" id="Q163B0"/>
<dbReference type="Proteomes" id="UP000007029">
    <property type="component" value="Chromosome"/>
</dbReference>